<comment type="caution">
    <text evidence="1">The sequence shown here is derived from an EMBL/GenBank/DDBJ whole genome shotgun (WGS) entry which is preliminary data.</text>
</comment>
<protein>
    <submittedName>
        <fullName evidence="1">Uncharacterized protein</fullName>
    </submittedName>
</protein>
<evidence type="ECO:0000313" key="1">
    <source>
        <dbReference type="EMBL" id="MBI6883054.1"/>
    </source>
</evidence>
<dbReference type="AlphaFoldDB" id="A0A8I1ED31"/>
<organism evidence="1 2">
    <name type="scientific">Pseudomonas putida</name>
    <name type="common">Arthrobacter siderocapsulatus</name>
    <dbReference type="NCBI Taxonomy" id="303"/>
    <lineage>
        <taxon>Bacteria</taxon>
        <taxon>Pseudomonadati</taxon>
        <taxon>Pseudomonadota</taxon>
        <taxon>Gammaproteobacteria</taxon>
        <taxon>Pseudomonadales</taxon>
        <taxon>Pseudomonadaceae</taxon>
        <taxon>Pseudomonas</taxon>
    </lineage>
</organism>
<evidence type="ECO:0000313" key="2">
    <source>
        <dbReference type="Proteomes" id="UP000637061"/>
    </source>
</evidence>
<reference evidence="1" key="1">
    <citation type="submission" date="2020-12" db="EMBL/GenBank/DDBJ databases">
        <title>Enhanced detection system for hospital associated transmission using whole genome sequencing surveillance.</title>
        <authorList>
            <person name="Harrison L.H."/>
            <person name="Van Tyne D."/>
            <person name="Marsh J.W."/>
            <person name="Griffith M.P."/>
            <person name="Snyder D.J."/>
            <person name="Cooper V.S."/>
            <person name="Mustapha M."/>
        </authorList>
    </citation>
    <scope>NUCLEOTIDE SEQUENCE</scope>
    <source>
        <strain evidence="1">PSB00042</strain>
    </source>
</reference>
<accession>A0A8I1ED31</accession>
<proteinExistence type="predicted"/>
<sequence length="163" mass="17852">MSVSIGIVFSSTSAGAYRDAGLKDVDVLNDLSVFEFDTDAEASAFCHGVDDACGYSECVVKNVRDGARIAKVSFGKEDSRAGKFNDVVFHSAAERKAYEKGVMEAEGWGDYAQVEDYELADYRNAVALTLERGLPVMPDKVVQHLKSRDELEGLLEDLPEDKE</sequence>
<dbReference type="Proteomes" id="UP000637061">
    <property type="component" value="Unassembled WGS sequence"/>
</dbReference>
<dbReference type="RefSeq" id="WP_198746668.1">
    <property type="nucleotide sequence ID" value="NZ_JAEHTE010000002.1"/>
</dbReference>
<dbReference type="EMBL" id="JAEHTE010000002">
    <property type="protein sequence ID" value="MBI6883054.1"/>
    <property type="molecule type" value="Genomic_DNA"/>
</dbReference>
<gene>
    <name evidence="1" type="ORF">JEU22_03930</name>
</gene>
<name>A0A8I1ED31_PSEPU</name>